<reference evidence="1 2" key="1">
    <citation type="submission" date="2019-07" db="EMBL/GenBank/DDBJ databases">
        <title>Genomic Encyclopedia of Archaeal and Bacterial Type Strains, Phase II (KMG-II): from individual species to whole genera.</title>
        <authorList>
            <person name="Goeker M."/>
        </authorList>
    </citation>
    <scope>NUCLEOTIDE SEQUENCE [LARGE SCALE GENOMIC DNA]</scope>
    <source>
        <strain evidence="1 2">DSM 18850</strain>
    </source>
</reference>
<dbReference type="Proteomes" id="UP000325105">
    <property type="component" value="Unassembled WGS sequence"/>
</dbReference>
<accession>A0A5S5CWP3</accession>
<organism evidence="1 2">
    <name type="scientific">Sphingobacterium allocomposti</name>
    <dbReference type="NCBI Taxonomy" id="415956"/>
    <lineage>
        <taxon>Bacteria</taxon>
        <taxon>Pseudomonadati</taxon>
        <taxon>Bacteroidota</taxon>
        <taxon>Sphingobacteriia</taxon>
        <taxon>Sphingobacteriales</taxon>
        <taxon>Sphingobacteriaceae</taxon>
        <taxon>Sphingobacterium</taxon>
    </lineage>
</organism>
<dbReference type="InterPro" id="IPR008792">
    <property type="entry name" value="PQQD"/>
</dbReference>
<evidence type="ECO:0000313" key="1">
    <source>
        <dbReference type="EMBL" id="TYP88187.1"/>
    </source>
</evidence>
<dbReference type="OrthoDB" id="9795908at2"/>
<dbReference type="EMBL" id="VNHX01000032">
    <property type="protein sequence ID" value="TYP88187.1"/>
    <property type="molecule type" value="Genomic_DNA"/>
</dbReference>
<dbReference type="RefSeq" id="WP_148910261.1">
    <property type="nucleotide sequence ID" value="NZ_VNHX01000032.1"/>
</dbReference>
<proteinExistence type="predicted"/>
<protein>
    <submittedName>
        <fullName evidence="1">Coenzyme PQQ synthesis protein D (PqqD)</fullName>
    </submittedName>
</protein>
<dbReference type="Gene3D" id="1.10.10.1150">
    <property type="entry name" value="Coenzyme PQQ synthesis protein D (PqqD)"/>
    <property type="match status" value="1"/>
</dbReference>
<evidence type="ECO:0000313" key="2">
    <source>
        <dbReference type="Proteomes" id="UP000325105"/>
    </source>
</evidence>
<dbReference type="InterPro" id="IPR041881">
    <property type="entry name" value="PqqD_sf"/>
</dbReference>
<comment type="caution">
    <text evidence="1">The sequence shown here is derived from an EMBL/GenBank/DDBJ whole genome shotgun (WGS) entry which is preliminary data.</text>
</comment>
<name>A0A5S5CWP3_9SPHI</name>
<gene>
    <name evidence="1" type="ORF">BC792_1323</name>
</gene>
<dbReference type="Pfam" id="PF05402">
    <property type="entry name" value="PqqD"/>
    <property type="match status" value="1"/>
</dbReference>
<dbReference type="AlphaFoldDB" id="A0A5S5CWP3"/>
<keyword evidence="2" id="KW-1185">Reference proteome</keyword>
<sequence>MKLRNDVTLRKVGNEHIIVEPSQGMVDLSTVFTLNDTAAFLWKELDGREFDNDTVVDLLIDNYEVEREVAEKDAAALLQHFRGQGLIVD</sequence>